<dbReference type="AlphaFoldDB" id="A0A0X3Y355"/>
<keyword evidence="1" id="KW-0812">Transmembrane</keyword>
<evidence type="ECO:0000256" key="1">
    <source>
        <dbReference type="SAM" id="Phobius"/>
    </source>
</evidence>
<dbReference type="Proteomes" id="UP000054800">
    <property type="component" value="Unassembled WGS sequence"/>
</dbReference>
<dbReference type="EMBL" id="LMVH01000001">
    <property type="protein sequence ID" value="KUL99026.1"/>
    <property type="molecule type" value="Genomic_DNA"/>
</dbReference>
<name>A0A0X3Y355_FUSNC</name>
<accession>A0A0X3Y355</accession>
<keyword evidence="1" id="KW-1133">Transmembrane helix</keyword>
<reference evidence="2 3" key="1">
    <citation type="submission" date="2015-10" db="EMBL/GenBank/DDBJ databases">
        <authorList>
            <person name="Gilbert D.G."/>
        </authorList>
    </citation>
    <scope>NUCLEOTIDE SEQUENCE [LARGE SCALE GENOMIC DNA]</scope>
    <source>
        <strain evidence="2 3">ChDC F311</strain>
    </source>
</reference>
<dbReference type="RefSeq" id="WP_008795328.1">
    <property type="nucleotide sequence ID" value="NZ_LMVH01000001.1"/>
</dbReference>
<gene>
    <name evidence="2" type="ORF">RO03_05720</name>
</gene>
<feature type="transmembrane region" description="Helical" evidence="1">
    <location>
        <begin position="40"/>
        <end position="57"/>
    </location>
</feature>
<organism evidence="2 3">
    <name type="scientific">Fusobacterium nucleatum subsp. nucleatum</name>
    <dbReference type="NCBI Taxonomy" id="76856"/>
    <lineage>
        <taxon>Bacteria</taxon>
        <taxon>Fusobacteriati</taxon>
        <taxon>Fusobacteriota</taxon>
        <taxon>Fusobacteriia</taxon>
        <taxon>Fusobacteriales</taxon>
        <taxon>Fusobacteriaceae</taxon>
        <taxon>Fusobacterium</taxon>
    </lineage>
</organism>
<protein>
    <submittedName>
        <fullName evidence="2">Uncharacterized protein</fullName>
    </submittedName>
</protein>
<evidence type="ECO:0000313" key="3">
    <source>
        <dbReference type="Proteomes" id="UP000054800"/>
    </source>
</evidence>
<evidence type="ECO:0000313" key="2">
    <source>
        <dbReference type="EMBL" id="KUL99026.1"/>
    </source>
</evidence>
<sequence length="84" mass="9726">MLKAIKNWYNKQQAISNKYKKEAIKNFTEAGITIINIKKLFFKIIPIIATLAIVFTVCNYIAPFFLIIFILFVIAIISILQLIF</sequence>
<keyword evidence="1" id="KW-0472">Membrane</keyword>
<proteinExistence type="predicted"/>
<comment type="caution">
    <text evidence="2">The sequence shown here is derived from an EMBL/GenBank/DDBJ whole genome shotgun (WGS) entry which is preliminary data.</text>
</comment>
<feature type="transmembrane region" description="Helical" evidence="1">
    <location>
        <begin position="63"/>
        <end position="83"/>
    </location>
</feature>